<sequence length="474" mass="52217">MVRFLIFILFWNCSPAKALGIPAPENIDYWIHYLLKIPDFLLQNNDPLQPDSQSDLELNCTLLIGAEHAQTESKGIAVDQNDFIYVVGETNGGVYIPKPIGTKDLILGKYDPYKNTIWTQQIGAINVKLNVSAMTVDHNGNVYVTGSTDNEGFFSNPLRSREDMFLIKFNSDGTRGWTTQAGPQEKESRTTPTNISIDTSGNIFVVGFSSGPFGGPELAASGFVAKFDPRGNEVWVRQLFIQNVEIFTQSVAFDRVRDIYVTGWGNANFETGLKIGRGSENLFIFKYDNNNGNKQFFAQLNSNSPLRSIQSNAITVDTLGNVFVGGSSTADFGSGADGTSHLATLVKYNSLGILQWIQQLGPAQSQDPQNNYLTITSSLDTDDKGNIYSVGTTNGNILNVHQHPTGIRDLFFTKHDPSGELIWSRQLGTPDRLKIGNGITHDSNGNLYYVGNTNEHLHGEAAVRDIDIFIAKQK</sequence>
<dbReference type="Gene3D" id="2.120.10.30">
    <property type="entry name" value="TolB, C-terminal domain"/>
    <property type="match status" value="1"/>
</dbReference>
<dbReference type="SUPFAM" id="SSF101898">
    <property type="entry name" value="NHL repeat"/>
    <property type="match status" value="1"/>
</dbReference>
<dbReference type="PANTHER" id="PTHR35580:SF1">
    <property type="entry name" value="PHYTASE-LIKE DOMAIN-CONTAINING PROTEIN"/>
    <property type="match status" value="1"/>
</dbReference>
<dbReference type="InterPro" id="IPR052918">
    <property type="entry name" value="Motility_Chemotaxis_Reg"/>
</dbReference>
<accession>T0F9D4</accession>
<dbReference type="AlphaFoldDB" id="T0F9D4"/>
<dbReference type="RefSeq" id="WP_020981234.1">
    <property type="nucleotide sequence ID" value="NZ_AKWY02000034.1"/>
</dbReference>
<evidence type="ECO:0000313" key="2">
    <source>
        <dbReference type="Proteomes" id="UP000015442"/>
    </source>
</evidence>
<dbReference type="Proteomes" id="UP000015442">
    <property type="component" value="Unassembled WGS sequence"/>
</dbReference>
<gene>
    <name evidence="1" type="ORF">LEP1GSC059_1951</name>
</gene>
<dbReference type="PANTHER" id="PTHR35580">
    <property type="entry name" value="CELL SURFACE GLYCOPROTEIN (S-LAYER PROTEIN)-LIKE PROTEIN"/>
    <property type="match status" value="1"/>
</dbReference>
<proteinExistence type="predicted"/>
<evidence type="ECO:0000313" key="1">
    <source>
        <dbReference type="EMBL" id="EQA69803.1"/>
    </source>
</evidence>
<comment type="caution">
    <text evidence="1">The sequence shown here is derived from an EMBL/GenBank/DDBJ whole genome shotgun (WGS) entry which is preliminary data.</text>
</comment>
<name>T0F9D4_9LEPT</name>
<dbReference type="Pfam" id="PF06739">
    <property type="entry name" value="SBBP"/>
    <property type="match status" value="7"/>
</dbReference>
<reference evidence="1 2" key="1">
    <citation type="submission" date="2013-05" db="EMBL/GenBank/DDBJ databases">
        <authorList>
            <person name="Harkins D.M."/>
            <person name="Durkin A.S."/>
            <person name="Brinkac L.M."/>
            <person name="Haft D.H."/>
            <person name="Selengut J.D."/>
            <person name="Sanka R."/>
            <person name="DePew J."/>
            <person name="Purushe J."/>
            <person name="Hartskeerl R.A."/>
            <person name="Ahmed A."/>
            <person name="van der Linden H."/>
            <person name="Goris M.G.A."/>
            <person name="Vinetz J.M."/>
            <person name="Sutton G.G."/>
            <person name="Nierman W.C."/>
            <person name="Fouts D.E."/>
        </authorList>
    </citation>
    <scope>NUCLEOTIDE SEQUENCE [LARGE SCALE GENOMIC DNA]</scope>
    <source>
        <strain evidence="1 2">CZ214</strain>
    </source>
</reference>
<dbReference type="EMBL" id="AKWY02000034">
    <property type="protein sequence ID" value="EQA69803.1"/>
    <property type="molecule type" value="Genomic_DNA"/>
</dbReference>
<organism evidence="1 2">
    <name type="scientific">Leptospira noguchii serovar Panama str. CZ214</name>
    <dbReference type="NCBI Taxonomy" id="1001595"/>
    <lineage>
        <taxon>Bacteria</taxon>
        <taxon>Pseudomonadati</taxon>
        <taxon>Spirochaetota</taxon>
        <taxon>Spirochaetia</taxon>
        <taxon>Leptospirales</taxon>
        <taxon>Leptospiraceae</taxon>
        <taxon>Leptospira</taxon>
    </lineage>
</organism>
<protein>
    <submittedName>
        <fullName evidence="1">Beta-propeller repeat protein</fullName>
    </submittedName>
</protein>
<dbReference type="InterPro" id="IPR010620">
    <property type="entry name" value="SBBP_repeat"/>
</dbReference>
<dbReference type="NCBIfam" id="NF047494">
    <property type="entry name" value="Lepto_SBBP_lipo"/>
    <property type="match status" value="1"/>
</dbReference>
<dbReference type="GeneID" id="23203668"/>
<dbReference type="InterPro" id="IPR011042">
    <property type="entry name" value="6-blade_b-propeller_TolB-like"/>
</dbReference>